<feature type="region of interest" description="Disordered" evidence="1">
    <location>
        <begin position="1"/>
        <end position="20"/>
    </location>
</feature>
<reference evidence="15 16" key="1">
    <citation type="submission" date="2015-03" db="EMBL/GenBank/DDBJ databases">
        <authorList>
            <consortium name="Pathogen Informatics"/>
        </authorList>
    </citation>
    <scope>NUCLEOTIDE SEQUENCE [LARGE SCALE GENOMIC DNA]</scope>
    <source>
        <strain evidence="5 20">Bir 172</strain>
        <strain evidence="4 23">Bir 185</strain>
        <strain evidence="3 21">Bir 187</strain>
        <strain evidence="8 16">D00501624</strain>
        <strain evidence="2 18">H09601792</strain>
        <strain evidence="15">K00500041</strain>
        <strain evidence="11 17">M09401471</strain>
        <strain evidence="10 19">P00601463</strain>
    </source>
</reference>
<dbReference type="EMBL" id="CNGE01001277">
    <property type="protein sequence ID" value="CKT95419.1"/>
    <property type="molecule type" value="Genomic_DNA"/>
</dbReference>
<reference evidence="14 25" key="6">
    <citation type="submission" date="2018-08" db="EMBL/GenBank/DDBJ databases">
        <authorList>
            <person name="Fokvardsen B D."/>
            <person name="Norman A."/>
        </authorList>
    </citation>
    <scope>NUCLEOTIDE SEQUENCE [LARGE SCALE GENOMIC DNA]</scope>
    <source>
        <strain evidence="14 25">DKC2</strain>
    </source>
</reference>
<dbReference type="Proteomes" id="UP000050164">
    <property type="component" value="Unassembled WGS sequence"/>
</dbReference>
<reference evidence="13 24" key="4">
    <citation type="submission" date="2016-04" db="EMBL/GenBank/DDBJ databases">
        <authorList>
            <person name="Bigi M."/>
            <person name="Bigi F."/>
            <person name="Soria M.A."/>
        </authorList>
    </citation>
    <scope>NUCLEOTIDE SEQUENCE [LARGE SCALE GENOMIC DNA]</scope>
    <source>
        <strain evidence="13 24">6548</strain>
    </source>
</reference>
<evidence type="ECO:0000313" key="3">
    <source>
        <dbReference type="EMBL" id="CKR46045.1"/>
    </source>
</evidence>
<organism evidence="8 16">
    <name type="scientific">Mycobacterium tuberculosis</name>
    <dbReference type="NCBI Taxonomy" id="1773"/>
    <lineage>
        <taxon>Bacteria</taxon>
        <taxon>Bacillati</taxon>
        <taxon>Actinomycetota</taxon>
        <taxon>Actinomycetes</taxon>
        <taxon>Mycobacteriales</taxon>
        <taxon>Mycobacteriaceae</taxon>
        <taxon>Mycobacterium</taxon>
        <taxon>Mycobacterium tuberculosis complex</taxon>
    </lineage>
</organism>
<accession>A0A0E7ZFB6</accession>
<evidence type="ECO:0000313" key="24">
    <source>
        <dbReference type="Proteomes" id="UP000189452"/>
    </source>
</evidence>
<dbReference type="EMBL" id="CNFU01000224">
    <property type="protein sequence ID" value="CKR46045.1"/>
    <property type="molecule type" value="Genomic_DNA"/>
</dbReference>
<dbReference type="Proteomes" id="UP000038802">
    <property type="component" value="Unassembled WGS sequence"/>
</dbReference>
<dbReference type="Proteomes" id="UP000046947">
    <property type="component" value="Unassembled WGS sequence"/>
</dbReference>
<protein>
    <submittedName>
        <fullName evidence="8">Uncharacterized protein</fullName>
    </submittedName>
</protein>
<evidence type="ECO:0000256" key="1">
    <source>
        <dbReference type="SAM" id="MobiDB-lite"/>
    </source>
</evidence>
<evidence type="ECO:0000313" key="23">
    <source>
        <dbReference type="Proteomes" id="UP000050164"/>
    </source>
</evidence>
<dbReference type="EMBL" id="CNFT01000699">
    <property type="protein sequence ID" value="CKS18090.1"/>
    <property type="molecule type" value="Genomic_DNA"/>
</dbReference>
<dbReference type="Proteomes" id="UP000049023">
    <property type="component" value="Unassembled WGS sequence"/>
</dbReference>
<dbReference type="RefSeq" id="WP_003411100.1">
    <property type="nucleotide sequence ID" value="NZ_CBFFJG010000008.1"/>
</dbReference>
<evidence type="ECO:0000313" key="11">
    <source>
        <dbReference type="EMBL" id="COX41131.1"/>
    </source>
</evidence>
<evidence type="ECO:0000313" key="13">
    <source>
        <dbReference type="EMBL" id="OMH60074.1"/>
    </source>
</evidence>
<evidence type="ECO:0000313" key="10">
    <source>
        <dbReference type="EMBL" id="COX02251.1"/>
    </source>
</evidence>
<evidence type="ECO:0000313" key="4">
    <source>
        <dbReference type="EMBL" id="CKS18090.1"/>
    </source>
</evidence>
<dbReference type="PATRIC" id="fig|1773.2383.peg.2452"/>
<dbReference type="Proteomes" id="UP000048600">
    <property type="component" value="Unassembled WGS sequence"/>
</dbReference>
<evidence type="ECO:0000313" key="2">
    <source>
        <dbReference type="EMBL" id="CFE77513.1"/>
    </source>
</evidence>
<dbReference type="AlphaFoldDB" id="A0A0E7ZFB6"/>
<evidence type="ECO:0000313" key="8">
    <source>
        <dbReference type="EMBL" id="CNU38355.1"/>
    </source>
</evidence>
<dbReference type="GeneID" id="45428108"/>
<evidence type="ECO:0000313" key="6">
    <source>
        <dbReference type="EMBL" id="CKU57529.1"/>
    </source>
</evidence>
<dbReference type="EMBL" id="COPH01000024">
    <property type="protein sequence ID" value="CLW64208.1"/>
    <property type="molecule type" value="Genomic_DNA"/>
</dbReference>
<proteinExistence type="predicted"/>
<dbReference type="EMBL" id="CSAJ01000955">
    <property type="protein sequence ID" value="COX41131.1"/>
    <property type="molecule type" value="Genomic_DNA"/>
</dbReference>
<evidence type="ECO:0000313" key="25">
    <source>
        <dbReference type="Proteomes" id="UP000300237"/>
    </source>
</evidence>
<name>A0A0E7ZFB6_MYCTX</name>
<reference evidence="9" key="3">
    <citation type="submission" date="2015-03" db="EMBL/GenBank/DDBJ databases">
        <authorList>
            <person name="Murphy D."/>
        </authorList>
    </citation>
    <scope>NUCLEOTIDE SEQUENCE [LARGE SCALE GENOMIC DNA]</scope>
    <source>
        <strain evidence="9">K00500041</strain>
    </source>
</reference>
<dbReference type="EMBL" id="CSAE01000591">
    <property type="protein sequence ID" value="COW58680.1"/>
    <property type="molecule type" value="Genomic_DNA"/>
</dbReference>
<evidence type="ECO:0000313" key="9">
    <source>
        <dbReference type="EMBL" id="COW58680.1"/>
    </source>
</evidence>
<dbReference type="Proteomes" id="UP000671119">
    <property type="component" value="Unassembled WGS sequence"/>
</dbReference>
<dbReference type="Proteomes" id="UP000044938">
    <property type="component" value="Unassembled WGS sequence"/>
</dbReference>
<evidence type="ECO:0000313" key="26">
    <source>
        <dbReference type="Proteomes" id="UP000671119"/>
    </source>
</evidence>
<evidence type="ECO:0000313" key="12">
    <source>
        <dbReference type="EMBL" id="MBP0684464.1"/>
    </source>
</evidence>
<evidence type="ECO:0000313" key="15">
    <source>
        <dbReference type="Proteomes" id="UP000038802"/>
    </source>
</evidence>
<dbReference type="Proteomes" id="UP000048948">
    <property type="component" value="Unassembled WGS sequence"/>
</dbReference>
<evidence type="ECO:0000313" key="16">
    <source>
        <dbReference type="Proteomes" id="UP000039217"/>
    </source>
</evidence>
<evidence type="ECO:0000313" key="14">
    <source>
        <dbReference type="EMBL" id="VCU50412.1"/>
    </source>
</evidence>
<dbReference type="EMBL" id="LWDQ01000001">
    <property type="protein sequence ID" value="OMH60074.1"/>
    <property type="molecule type" value="Genomic_DNA"/>
</dbReference>
<reference evidence="7 22" key="2">
    <citation type="submission" date="2015-03" db="EMBL/GenBank/DDBJ databases">
        <authorList>
            <consortium name="Pathogen Informatics"/>
            <person name="Murphy D."/>
        </authorList>
    </citation>
    <scope>NUCLEOTIDE SEQUENCE [LARGE SCALE GENOMIC DNA]</scope>
    <source>
        <strain evidence="7 22">0268S</strain>
    </source>
</reference>
<dbReference type="Proteomes" id="UP000050139">
    <property type="component" value="Unassembled WGS sequence"/>
</dbReference>
<dbReference type="EMBL" id="LR027516">
    <property type="protein sequence ID" value="VCU50412.1"/>
    <property type="molecule type" value="Genomic_DNA"/>
</dbReference>
<evidence type="ECO:0000313" key="20">
    <source>
        <dbReference type="Proteomes" id="UP000048948"/>
    </source>
</evidence>
<dbReference type="EMBL" id="CQQC01000121">
    <property type="protein sequence ID" value="CNU38355.1"/>
    <property type="molecule type" value="Genomic_DNA"/>
</dbReference>
<evidence type="ECO:0000313" key="19">
    <source>
        <dbReference type="Proteomes" id="UP000048600"/>
    </source>
</evidence>
<sequence>MSPDPQEGGQALPRQADPTGAVELFRKPANRGAVPRGTLVDGIEQEVCVNEH</sequence>
<reference evidence="13 24" key="5">
    <citation type="submission" date="2017-02" db="EMBL/GenBank/DDBJ databases">
        <title>Protein polymorphisms may explain contrasting epidemiological fitness of two variants of a multidrug-resistant Mycobacterium tuberculosis strain.</title>
        <authorList>
            <person name="Bigi M.M."/>
            <person name="Lopez B."/>
            <person name="Blanco F.C."/>
            <person name="Sasiain M.C."/>
            <person name="De La Barrera S."/>
            <person name="Ritacco V."/>
            <person name="Bigi F."/>
            <person name="Soria M.A."/>
        </authorList>
    </citation>
    <scope>NUCLEOTIDE SEQUENCE [LARGE SCALE GENOMIC DNA]</scope>
    <source>
        <strain evidence="13 24">6548</strain>
    </source>
</reference>
<dbReference type="Proteomes" id="UP000189452">
    <property type="component" value="Chromosome"/>
</dbReference>
<dbReference type="Proteomes" id="UP000039217">
    <property type="component" value="Unassembled WGS sequence"/>
</dbReference>
<gene>
    <name evidence="13" type="ORF">A4S10_02245</name>
    <name evidence="14" type="ORF">DKC2_2253</name>
    <name evidence="8" type="ORF">ERS007661_00579</name>
    <name evidence="2" type="ORF">ERS007688_04046</name>
    <name evidence="9" type="ORF">ERS007703_03890</name>
    <name evidence="11" type="ORF">ERS007720_04460</name>
    <name evidence="10" type="ORF">ERS007741_03643</name>
    <name evidence="5" type="ORF">ERS027646_04316</name>
    <name evidence="4" type="ORF">ERS027659_02749</name>
    <name evidence="3" type="ORF">ERS027661_01370</name>
    <name evidence="6" type="ORF">ERS027661_05034</name>
    <name evidence="7" type="ORF">ERS094118_02983</name>
    <name evidence="12" type="ORF">J8J21_15345</name>
</gene>
<dbReference type="STRING" id="1806.RN08_2364"/>
<evidence type="ECO:0000313" key="17">
    <source>
        <dbReference type="Proteomes" id="UP000044938"/>
    </source>
</evidence>
<dbReference type="EMBL" id="CFOH01001046">
    <property type="protein sequence ID" value="CFE77513.1"/>
    <property type="molecule type" value="Genomic_DNA"/>
</dbReference>
<dbReference type="EMBL" id="CHKL01000584">
    <property type="protein sequence ID" value="COX02251.1"/>
    <property type="molecule type" value="Genomic_DNA"/>
</dbReference>
<evidence type="ECO:0000313" key="22">
    <source>
        <dbReference type="Proteomes" id="UP000050139"/>
    </source>
</evidence>
<dbReference type="Proteomes" id="UP000300237">
    <property type="component" value="Chromosome"/>
</dbReference>
<dbReference type="EMBL" id="JAGIZI010000025">
    <property type="protein sequence ID" value="MBP0684464.1"/>
    <property type="molecule type" value="Genomic_DNA"/>
</dbReference>
<evidence type="ECO:0000313" key="5">
    <source>
        <dbReference type="EMBL" id="CKT95419.1"/>
    </source>
</evidence>
<evidence type="ECO:0000313" key="21">
    <source>
        <dbReference type="Proteomes" id="UP000049023"/>
    </source>
</evidence>
<evidence type="ECO:0000313" key="7">
    <source>
        <dbReference type="EMBL" id="CLW64208.1"/>
    </source>
</evidence>
<reference evidence="12 26" key="7">
    <citation type="submission" date="2021-03" db="EMBL/GenBank/DDBJ databases">
        <title>Whole Genome Sequencing of Mycobacterium tuberculosis clinical isolates from Arunachal Pradesh, India.</title>
        <authorList>
            <person name="Singh S."/>
            <person name="Mudliar S.R."/>
            <person name="Kulsum U."/>
            <person name="Rufai S.B."/>
            <person name="Singh P.K."/>
            <person name="Umpo M."/>
            <person name="Nyori M."/>
        </authorList>
    </citation>
    <scope>NUCLEOTIDE SEQUENCE [LARGE SCALE GENOMIC DNA]</scope>
    <source>
        <strain evidence="12 26">OMICS/BPL/0142/20/SP</strain>
    </source>
</reference>
<evidence type="ECO:0000313" key="18">
    <source>
        <dbReference type="Proteomes" id="UP000046947"/>
    </source>
</evidence>
<dbReference type="EMBL" id="CNFU01002768">
    <property type="protein sequence ID" value="CKU57529.1"/>
    <property type="molecule type" value="Genomic_DNA"/>
</dbReference>